<accession>A0A0E9VDP7</accession>
<reference evidence="2" key="2">
    <citation type="journal article" date="2015" name="Fish Shellfish Immunol.">
        <title>Early steps in the European eel (Anguilla anguilla)-Vibrio vulnificus interaction in the gills: Role of the RtxA13 toxin.</title>
        <authorList>
            <person name="Callol A."/>
            <person name="Pajuelo D."/>
            <person name="Ebbesson L."/>
            <person name="Teles M."/>
            <person name="MacKenzie S."/>
            <person name="Amaro C."/>
        </authorList>
    </citation>
    <scope>NUCLEOTIDE SEQUENCE</scope>
</reference>
<feature type="compositionally biased region" description="Basic residues" evidence="1">
    <location>
        <begin position="24"/>
        <end position="33"/>
    </location>
</feature>
<organism evidence="2">
    <name type="scientific">Anguilla anguilla</name>
    <name type="common">European freshwater eel</name>
    <name type="synonym">Muraena anguilla</name>
    <dbReference type="NCBI Taxonomy" id="7936"/>
    <lineage>
        <taxon>Eukaryota</taxon>
        <taxon>Metazoa</taxon>
        <taxon>Chordata</taxon>
        <taxon>Craniata</taxon>
        <taxon>Vertebrata</taxon>
        <taxon>Euteleostomi</taxon>
        <taxon>Actinopterygii</taxon>
        <taxon>Neopterygii</taxon>
        <taxon>Teleostei</taxon>
        <taxon>Anguilliformes</taxon>
        <taxon>Anguillidae</taxon>
        <taxon>Anguilla</taxon>
    </lineage>
</organism>
<proteinExistence type="predicted"/>
<sequence>MVSHHHPHYLPSYPSLPPSLLGKVSRKPLHLLT</sequence>
<name>A0A0E9VDP7_ANGAN</name>
<dbReference type="AlphaFoldDB" id="A0A0E9VDP7"/>
<feature type="region of interest" description="Disordered" evidence="1">
    <location>
        <begin position="1"/>
        <end position="33"/>
    </location>
</feature>
<feature type="compositionally biased region" description="Low complexity" evidence="1">
    <location>
        <begin position="9"/>
        <end position="21"/>
    </location>
</feature>
<dbReference type="EMBL" id="GBXM01032431">
    <property type="protein sequence ID" value="JAH76146.1"/>
    <property type="molecule type" value="Transcribed_RNA"/>
</dbReference>
<reference evidence="2" key="1">
    <citation type="submission" date="2014-11" db="EMBL/GenBank/DDBJ databases">
        <authorList>
            <person name="Amaro Gonzalez C."/>
        </authorList>
    </citation>
    <scope>NUCLEOTIDE SEQUENCE</scope>
</reference>
<evidence type="ECO:0000256" key="1">
    <source>
        <dbReference type="SAM" id="MobiDB-lite"/>
    </source>
</evidence>
<protein>
    <submittedName>
        <fullName evidence="2">Uncharacterized protein</fullName>
    </submittedName>
</protein>
<evidence type="ECO:0000313" key="2">
    <source>
        <dbReference type="EMBL" id="JAH76146.1"/>
    </source>
</evidence>